<evidence type="ECO:0000256" key="1">
    <source>
        <dbReference type="SAM" id="MobiDB-lite"/>
    </source>
</evidence>
<evidence type="ECO:0000313" key="3">
    <source>
        <dbReference type="EnsemblMetazoa" id="ASIC012805-PA"/>
    </source>
</evidence>
<evidence type="ECO:0000313" key="4">
    <source>
        <dbReference type="Proteomes" id="UP000030765"/>
    </source>
</evidence>
<dbReference type="EMBL" id="ATLV01020150">
    <property type="status" value="NOT_ANNOTATED_CDS"/>
    <property type="molecule type" value="Genomic_DNA"/>
</dbReference>
<dbReference type="Proteomes" id="UP000030765">
    <property type="component" value="Unassembled WGS sequence"/>
</dbReference>
<protein>
    <submittedName>
        <fullName evidence="2 3">Integral membrane protein</fullName>
    </submittedName>
</protein>
<dbReference type="VEuPathDB" id="VectorBase:ASIC012805"/>
<feature type="compositionally biased region" description="Polar residues" evidence="1">
    <location>
        <begin position="45"/>
        <end position="57"/>
    </location>
</feature>
<keyword evidence="4" id="KW-1185">Reference proteome</keyword>
<accession>A0A084W3V0</accession>
<proteinExistence type="predicted"/>
<feature type="region of interest" description="Disordered" evidence="1">
    <location>
        <begin position="1"/>
        <end position="81"/>
    </location>
</feature>
<gene>
    <name evidence="2" type="ORF">ZHAS_00012805</name>
</gene>
<dbReference type="EMBL" id="KE525295">
    <property type="protein sequence ID" value="KFB44894.1"/>
    <property type="molecule type" value="Genomic_DNA"/>
</dbReference>
<name>A0A084W3V0_ANOSI</name>
<evidence type="ECO:0000313" key="2">
    <source>
        <dbReference type="EMBL" id="KFB44894.1"/>
    </source>
</evidence>
<feature type="compositionally biased region" description="Low complexity" evidence="1">
    <location>
        <begin position="29"/>
        <end position="44"/>
    </location>
</feature>
<dbReference type="AlphaFoldDB" id="A0A084W3V0"/>
<dbReference type="EnsemblMetazoa" id="ASIC012805-RA">
    <property type="protein sequence ID" value="ASIC012805-PA"/>
    <property type="gene ID" value="ASIC012805"/>
</dbReference>
<reference evidence="3" key="2">
    <citation type="submission" date="2020-05" db="UniProtKB">
        <authorList>
            <consortium name="EnsemblMetazoa"/>
        </authorList>
    </citation>
    <scope>IDENTIFICATION</scope>
</reference>
<organism evidence="2">
    <name type="scientific">Anopheles sinensis</name>
    <name type="common">Mosquito</name>
    <dbReference type="NCBI Taxonomy" id="74873"/>
    <lineage>
        <taxon>Eukaryota</taxon>
        <taxon>Metazoa</taxon>
        <taxon>Ecdysozoa</taxon>
        <taxon>Arthropoda</taxon>
        <taxon>Hexapoda</taxon>
        <taxon>Insecta</taxon>
        <taxon>Pterygota</taxon>
        <taxon>Neoptera</taxon>
        <taxon>Endopterygota</taxon>
        <taxon>Diptera</taxon>
        <taxon>Nematocera</taxon>
        <taxon>Culicoidea</taxon>
        <taxon>Culicidae</taxon>
        <taxon>Anophelinae</taxon>
        <taxon>Anopheles</taxon>
    </lineage>
</organism>
<sequence>MATKEGKRANSKRGKRWTTTVGWQGGWGWKTLASSSSSSSKSRSATQCQRSLPSYCTPTPKGVALQGEEGGGRTLPEGGKEPTTRFPLIVNLLLLVVLVHERDEERAICEWKWNKVE</sequence>
<reference evidence="2 4" key="1">
    <citation type="journal article" date="2014" name="BMC Genomics">
        <title>Genome sequence of Anopheles sinensis provides insight into genetics basis of mosquito competence for malaria parasites.</title>
        <authorList>
            <person name="Zhou D."/>
            <person name="Zhang D."/>
            <person name="Ding G."/>
            <person name="Shi L."/>
            <person name="Hou Q."/>
            <person name="Ye Y."/>
            <person name="Xu Y."/>
            <person name="Zhou H."/>
            <person name="Xiong C."/>
            <person name="Li S."/>
            <person name="Yu J."/>
            <person name="Hong S."/>
            <person name="Yu X."/>
            <person name="Zou P."/>
            <person name="Chen C."/>
            <person name="Chang X."/>
            <person name="Wang W."/>
            <person name="Lv Y."/>
            <person name="Sun Y."/>
            <person name="Ma L."/>
            <person name="Shen B."/>
            <person name="Zhu C."/>
        </authorList>
    </citation>
    <scope>NUCLEOTIDE SEQUENCE [LARGE SCALE GENOMIC DNA]</scope>
</reference>